<gene>
    <name evidence="2" type="ORF">AMS69_02725</name>
    <name evidence="3" type="ORF">GOC83_16575</name>
</gene>
<evidence type="ECO:0000313" key="4">
    <source>
        <dbReference type="Proteomes" id="UP000037729"/>
    </source>
</evidence>
<name>A0A0M9APF5_9EURY</name>
<reference evidence="3" key="2">
    <citation type="submission" date="2019-12" db="EMBL/GenBank/DDBJ databases">
        <title>The whole-genome sequencing of Haloarcula japonica strain pws8.</title>
        <authorList>
            <person name="Verma D.K."/>
            <person name="Gopal K."/>
            <person name="Prasad E.S."/>
        </authorList>
    </citation>
    <scope>NUCLEOTIDE SEQUENCE</scope>
    <source>
        <strain evidence="3">Pws8</strain>
    </source>
</reference>
<keyword evidence="1" id="KW-0472">Membrane</keyword>
<evidence type="ECO:0000256" key="1">
    <source>
        <dbReference type="SAM" id="Phobius"/>
    </source>
</evidence>
<sequence length="334" mass="36278">MSAEQNPVKRLLGDIDTSIKNSEFADWYPISKKEFRDTVRSPWIWVLSLIFIVLFALPAVLGLYFNIGQQFAEAGASLTTDAYVRFALPIAAPLLPAVAIVIGYAAIARESERGSLKILLSLPYTRGELLAGKFVGRSAITLIPVTVGFLTTLLVLLPSEIEIAWESFLLFALATMTYGVVFTAFAIGLSAALKTARRAMAASLGIYVYLQVFWSNLGAGLGNLLSDHANIDQVTQLHVELFVSLLSPIAAYRTLVQEVLQGSPIRSRLLLTSNPQVTCEEMLGGTLEVTQAGAECANAALPPQYSTVAVIGYLLLWLVIPLVAGYYVFENKDL</sequence>
<dbReference type="EMBL" id="LIUF01000001">
    <property type="protein sequence ID" value="KOX94791.1"/>
    <property type="molecule type" value="Genomic_DNA"/>
</dbReference>
<dbReference type="Proteomes" id="UP000610611">
    <property type="component" value="Unassembled WGS sequence"/>
</dbReference>
<keyword evidence="1" id="KW-1133">Transmembrane helix</keyword>
<protein>
    <submittedName>
        <fullName evidence="3">ABC transporter permease subunit</fullName>
    </submittedName>
    <submittedName>
        <fullName evidence="2">Copper ABC transporter permease</fullName>
    </submittedName>
</protein>
<dbReference type="PANTHER" id="PTHR43471">
    <property type="entry name" value="ABC TRANSPORTER PERMEASE"/>
    <property type="match status" value="1"/>
</dbReference>
<dbReference type="Pfam" id="PF12679">
    <property type="entry name" value="ABC2_membrane_2"/>
    <property type="match status" value="1"/>
</dbReference>
<feature type="transmembrane region" description="Helical" evidence="1">
    <location>
        <begin position="310"/>
        <end position="329"/>
    </location>
</feature>
<dbReference type="STRING" id="1705562.AMS69_02725"/>
<feature type="transmembrane region" description="Helical" evidence="1">
    <location>
        <begin position="43"/>
        <end position="66"/>
    </location>
</feature>
<feature type="transmembrane region" description="Helical" evidence="1">
    <location>
        <begin position="168"/>
        <end position="192"/>
    </location>
</feature>
<dbReference type="PANTHER" id="PTHR43471:SF1">
    <property type="entry name" value="ABC TRANSPORTER PERMEASE PROTEIN NOSY-RELATED"/>
    <property type="match status" value="1"/>
</dbReference>
<accession>A0A0M9APF5</accession>
<organism evidence="2 4">
    <name type="scientific">Haloarcula rubripromontorii</name>
    <dbReference type="NCBI Taxonomy" id="1705562"/>
    <lineage>
        <taxon>Archaea</taxon>
        <taxon>Methanobacteriati</taxon>
        <taxon>Methanobacteriota</taxon>
        <taxon>Stenosarchaea group</taxon>
        <taxon>Halobacteria</taxon>
        <taxon>Halobacteriales</taxon>
        <taxon>Haloarculaceae</taxon>
        <taxon>Haloarcula</taxon>
    </lineage>
</organism>
<feature type="transmembrane region" description="Helical" evidence="1">
    <location>
        <begin position="134"/>
        <end position="156"/>
    </location>
</feature>
<keyword evidence="4" id="KW-1185">Reference proteome</keyword>
<proteinExistence type="predicted"/>
<reference evidence="2 4" key="1">
    <citation type="submission" date="2015-08" db="EMBL/GenBank/DDBJ databases">
        <title>Genomes of Isolates from Cabo Rojo, PR.</title>
        <authorList>
            <person name="Sanchez-Nieves R.L."/>
            <person name="Montalvo-Rodriguez R."/>
        </authorList>
    </citation>
    <scope>NUCLEOTIDE SEQUENCE [LARGE SCALE GENOMIC DNA]</scope>
    <source>
        <strain evidence="2 4">SL3</strain>
    </source>
</reference>
<dbReference type="RefSeq" id="WP_053966557.1">
    <property type="nucleotide sequence ID" value="NZ_LIUF01000001.1"/>
</dbReference>
<feature type="transmembrane region" description="Helical" evidence="1">
    <location>
        <begin position="199"/>
        <end position="217"/>
    </location>
</feature>
<evidence type="ECO:0000313" key="3">
    <source>
        <dbReference type="EMBL" id="NLV07752.1"/>
    </source>
</evidence>
<dbReference type="PATRIC" id="fig|1705562.3.peg.1497"/>
<comment type="caution">
    <text evidence="2">The sequence shown here is derived from an EMBL/GenBank/DDBJ whole genome shotgun (WGS) entry which is preliminary data.</text>
</comment>
<dbReference type="OrthoDB" id="86287at2157"/>
<keyword evidence="1" id="KW-0812">Transmembrane</keyword>
<dbReference type="GO" id="GO:0140359">
    <property type="term" value="F:ABC-type transporter activity"/>
    <property type="evidence" value="ECO:0007669"/>
    <property type="project" value="InterPro"/>
</dbReference>
<dbReference type="EMBL" id="WOWB01000001">
    <property type="protein sequence ID" value="NLV07752.1"/>
    <property type="molecule type" value="Genomic_DNA"/>
</dbReference>
<dbReference type="GO" id="GO:0005886">
    <property type="term" value="C:plasma membrane"/>
    <property type="evidence" value="ECO:0007669"/>
    <property type="project" value="UniProtKB-SubCell"/>
</dbReference>
<dbReference type="Proteomes" id="UP000037729">
    <property type="component" value="Unassembled WGS sequence"/>
</dbReference>
<dbReference type="AlphaFoldDB" id="A0A0M9APF5"/>
<evidence type="ECO:0000313" key="2">
    <source>
        <dbReference type="EMBL" id="KOX94791.1"/>
    </source>
</evidence>
<feature type="transmembrane region" description="Helical" evidence="1">
    <location>
        <begin position="86"/>
        <end position="107"/>
    </location>
</feature>